<evidence type="ECO:0000313" key="1">
    <source>
        <dbReference type="EMBL" id="PDX61744.1"/>
    </source>
</evidence>
<accession>A0ACC9D128</accession>
<reference evidence="1 2" key="1">
    <citation type="journal article" date="2017" name="Front. Microbiol.">
        <title>New Insights into the Diversity of the Genus Faecalibacterium.</title>
        <authorList>
            <person name="Benevides L."/>
            <person name="Burman S."/>
            <person name="Martin R."/>
            <person name="Robert V."/>
            <person name="Thomas M."/>
            <person name="Miquel S."/>
            <person name="Chain F."/>
            <person name="Sokol H."/>
            <person name="Bermudez-Humaran L.G."/>
            <person name="Morrison M."/>
            <person name="Langella P."/>
            <person name="Azevedo V.A."/>
            <person name="Chatel J.M."/>
            <person name="Soares S."/>
        </authorList>
    </citation>
    <scope>NUCLEOTIDE SEQUENCE [LARGE SCALE GENOMIC DNA]</scope>
    <source>
        <strain evidence="2">CNCM I-4541</strain>
    </source>
</reference>
<gene>
    <name evidence="1" type="ORF">CGS49_04960</name>
</gene>
<dbReference type="EMBL" id="NMTR01000012">
    <property type="protein sequence ID" value="PDX61744.1"/>
    <property type="molecule type" value="Genomic_DNA"/>
</dbReference>
<name>A0ACC9D128_9FIRM</name>
<evidence type="ECO:0000313" key="2">
    <source>
        <dbReference type="Proteomes" id="UP000220959"/>
    </source>
</evidence>
<dbReference type="Proteomes" id="UP000220959">
    <property type="component" value="Unassembled WGS sequence"/>
</dbReference>
<proteinExistence type="predicted"/>
<comment type="caution">
    <text evidence="1">The sequence shown here is derived from an EMBL/GenBank/DDBJ whole genome shotgun (WGS) entry which is preliminary data.</text>
</comment>
<sequence length="309" mass="32693">MAFGVLMGQIAVIFLEVMLGYAGARCGVITDRDSRFLSDFIMKLLLPCTMLAGAAIDGEPEIVLQAGVLFVLLLALFIATTGICRLVSRVRRDTPGEAAVLVGTAAMPNCGFIGLPLCAALLGSARGTVFATVAMAAYNVWFFTYVVTLFRPGEKLHWKTFVTPANIATVAMLVLLATGWRLPGPVQTFCSTVGGCTTPMALMIVGVMLAGSDLRALLRKGFLYRVTVLRGVVFPLLFLLVLRLLPLDNVLRTGLMVIASCPAGSLAAVVAKQSGTEPALASQAVAHSTICMLVTVPVMLLLTGQLFPL</sequence>
<keyword evidence="2" id="KW-1185">Reference proteome</keyword>
<protein>
    <submittedName>
        <fullName evidence="1">Uncharacterized protein</fullName>
    </submittedName>
</protein>
<organism evidence="1 2">
    <name type="scientific">Faecalibacterium langellae</name>
    <dbReference type="NCBI Taxonomy" id="3435293"/>
    <lineage>
        <taxon>Bacteria</taxon>
        <taxon>Bacillati</taxon>
        <taxon>Bacillota</taxon>
        <taxon>Clostridia</taxon>
        <taxon>Eubacteriales</taxon>
        <taxon>Oscillospiraceae</taxon>
        <taxon>Faecalibacterium</taxon>
    </lineage>
</organism>